<evidence type="ECO:0000313" key="1">
    <source>
        <dbReference type="EMBL" id="GIY47527.1"/>
    </source>
</evidence>
<dbReference type="AlphaFoldDB" id="A0AAV4TQE3"/>
<evidence type="ECO:0000313" key="2">
    <source>
        <dbReference type="Proteomes" id="UP001054837"/>
    </source>
</evidence>
<organism evidence="1 2">
    <name type="scientific">Caerostris darwini</name>
    <dbReference type="NCBI Taxonomy" id="1538125"/>
    <lineage>
        <taxon>Eukaryota</taxon>
        <taxon>Metazoa</taxon>
        <taxon>Ecdysozoa</taxon>
        <taxon>Arthropoda</taxon>
        <taxon>Chelicerata</taxon>
        <taxon>Arachnida</taxon>
        <taxon>Araneae</taxon>
        <taxon>Araneomorphae</taxon>
        <taxon>Entelegynae</taxon>
        <taxon>Araneoidea</taxon>
        <taxon>Araneidae</taxon>
        <taxon>Caerostris</taxon>
    </lineage>
</organism>
<comment type="caution">
    <text evidence="1">The sequence shown here is derived from an EMBL/GenBank/DDBJ whole genome shotgun (WGS) entry which is preliminary data.</text>
</comment>
<dbReference type="EMBL" id="BPLQ01009952">
    <property type="protein sequence ID" value="GIY47527.1"/>
    <property type="molecule type" value="Genomic_DNA"/>
</dbReference>
<reference evidence="1 2" key="1">
    <citation type="submission" date="2021-06" db="EMBL/GenBank/DDBJ databases">
        <title>Caerostris darwini draft genome.</title>
        <authorList>
            <person name="Kono N."/>
            <person name="Arakawa K."/>
        </authorList>
    </citation>
    <scope>NUCLEOTIDE SEQUENCE [LARGE SCALE GENOMIC DNA]</scope>
</reference>
<gene>
    <name evidence="1" type="ORF">CDAR_590821</name>
</gene>
<keyword evidence="2" id="KW-1185">Reference proteome</keyword>
<proteinExistence type="predicted"/>
<sequence>MFARAAQVHGASAWGCDRFWAGVAAQHRSSPDGWLRPVRSLVTELLHWTNKMLLRKRDSFHLANAEGEIEVLECNFDSSAIEESAVKVTVL</sequence>
<dbReference type="Proteomes" id="UP001054837">
    <property type="component" value="Unassembled WGS sequence"/>
</dbReference>
<name>A0AAV4TQE3_9ARAC</name>
<accession>A0AAV4TQE3</accession>
<protein>
    <submittedName>
        <fullName evidence="1">Uncharacterized protein</fullName>
    </submittedName>
</protein>